<accession>A2F185</accession>
<dbReference type="EMBL" id="DS113571">
    <property type="protein sequence ID" value="EAY01314.1"/>
    <property type="molecule type" value="Genomic_DNA"/>
</dbReference>
<name>A2F185_TRIV3</name>
<reference evidence="1" key="1">
    <citation type="submission" date="2006-10" db="EMBL/GenBank/DDBJ databases">
        <authorList>
            <person name="Amadeo P."/>
            <person name="Zhao Q."/>
            <person name="Wortman J."/>
            <person name="Fraser-Liggett C."/>
            <person name="Carlton J."/>
        </authorList>
    </citation>
    <scope>NUCLEOTIDE SEQUENCE</scope>
    <source>
        <strain evidence="1">G3</strain>
    </source>
</reference>
<evidence type="ECO:0000313" key="1">
    <source>
        <dbReference type="EMBL" id="EAY01314.1"/>
    </source>
</evidence>
<sequence length="100" mass="11325">MGGPVKDFMFSVSGNADFGPSLNILTFNVKSSNGNKYYLVHSHSPQYYSYRESKAWIKSVKHCLSKISLNTKISDAVSELIDVQKDILKEYDDVVKVVRF</sequence>
<reference evidence="1" key="2">
    <citation type="journal article" date="2007" name="Science">
        <title>Draft genome sequence of the sexually transmitted pathogen Trichomonas vaginalis.</title>
        <authorList>
            <person name="Carlton J.M."/>
            <person name="Hirt R.P."/>
            <person name="Silva J.C."/>
            <person name="Delcher A.L."/>
            <person name="Schatz M."/>
            <person name="Zhao Q."/>
            <person name="Wortman J.R."/>
            <person name="Bidwell S.L."/>
            <person name="Alsmark U.C.M."/>
            <person name="Besteiro S."/>
            <person name="Sicheritz-Ponten T."/>
            <person name="Noel C.J."/>
            <person name="Dacks J.B."/>
            <person name="Foster P.G."/>
            <person name="Simillion C."/>
            <person name="Van de Peer Y."/>
            <person name="Miranda-Saavedra D."/>
            <person name="Barton G.J."/>
            <person name="Westrop G.D."/>
            <person name="Mueller S."/>
            <person name="Dessi D."/>
            <person name="Fiori P.L."/>
            <person name="Ren Q."/>
            <person name="Paulsen I."/>
            <person name="Zhang H."/>
            <person name="Bastida-Corcuera F.D."/>
            <person name="Simoes-Barbosa A."/>
            <person name="Brown M.T."/>
            <person name="Hayes R.D."/>
            <person name="Mukherjee M."/>
            <person name="Okumura C.Y."/>
            <person name="Schneider R."/>
            <person name="Smith A.J."/>
            <person name="Vanacova S."/>
            <person name="Villalvazo M."/>
            <person name="Haas B.J."/>
            <person name="Pertea M."/>
            <person name="Feldblyum T.V."/>
            <person name="Utterback T.R."/>
            <person name="Shu C.L."/>
            <person name="Osoegawa K."/>
            <person name="de Jong P.J."/>
            <person name="Hrdy I."/>
            <person name="Horvathova L."/>
            <person name="Zubacova Z."/>
            <person name="Dolezal P."/>
            <person name="Malik S.B."/>
            <person name="Logsdon J.M. Jr."/>
            <person name="Henze K."/>
            <person name="Gupta A."/>
            <person name="Wang C.C."/>
            <person name="Dunne R.L."/>
            <person name="Upcroft J.A."/>
            <person name="Upcroft P."/>
            <person name="White O."/>
            <person name="Salzberg S.L."/>
            <person name="Tang P."/>
            <person name="Chiu C.-H."/>
            <person name="Lee Y.-S."/>
            <person name="Embley T.M."/>
            <person name="Coombs G.H."/>
            <person name="Mottram J.C."/>
            <person name="Tachezy J."/>
            <person name="Fraser-Liggett C.M."/>
            <person name="Johnson P.J."/>
        </authorList>
    </citation>
    <scope>NUCLEOTIDE SEQUENCE [LARGE SCALE GENOMIC DNA]</scope>
    <source>
        <strain evidence="1">G3</strain>
    </source>
</reference>
<dbReference type="InParanoid" id="A2F185"/>
<dbReference type="VEuPathDB" id="TrichDB:TVAGG3_0470410"/>
<dbReference type="VEuPathDB" id="TrichDB:TVAG_407430"/>
<dbReference type="AlphaFoldDB" id="A2F185"/>
<protein>
    <submittedName>
        <fullName evidence="1">Uncharacterized protein</fullName>
    </submittedName>
</protein>
<dbReference type="SMR" id="A2F185"/>
<proteinExistence type="predicted"/>
<evidence type="ECO:0000313" key="2">
    <source>
        <dbReference type="Proteomes" id="UP000001542"/>
    </source>
</evidence>
<gene>
    <name evidence="1" type="ORF">TVAG_407430</name>
</gene>
<organism evidence="1 2">
    <name type="scientific">Trichomonas vaginalis (strain ATCC PRA-98 / G3)</name>
    <dbReference type="NCBI Taxonomy" id="412133"/>
    <lineage>
        <taxon>Eukaryota</taxon>
        <taxon>Metamonada</taxon>
        <taxon>Parabasalia</taxon>
        <taxon>Trichomonadida</taxon>
        <taxon>Trichomonadidae</taxon>
        <taxon>Trichomonas</taxon>
    </lineage>
</organism>
<dbReference type="Proteomes" id="UP000001542">
    <property type="component" value="Unassembled WGS sequence"/>
</dbReference>
<keyword evidence="2" id="KW-1185">Reference proteome</keyword>